<sequence length="88" mass="10267">MNIKREKSFIKDFSKTKLADSQFEKLIHYISLLAKEQPLPPESLEHALHGEYVGYREFHIGGDMLVIYKIIDDTLYISRLGTHAQLFE</sequence>
<dbReference type="GO" id="GO:0004521">
    <property type="term" value="F:RNA endonuclease activity"/>
    <property type="evidence" value="ECO:0007669"/>
    <property type="project" value="TreeGrafter"/>
</dbReference>
<reference evidence="4 5" key="2">
    <citation type="journal article" date="2016" name="Infect. Immun.">
        <title>Helicobacter saguini, a Novel Helicobacter Isolated from Cotton-Top Tamarins with Ulcerative Colitis, Has Proinflammatory Properties and Induces Typhlocolitis and Dysplasia in Gnotobiotic IL-10-/- Mice.</title>
        <authorList>
            <person name="Shen Z."/>
            <person name="Mannion A."/>
            <person name="Whary M.T."/>
            <person name="Muthupalani S."/>
            <person name="Sheh A."/>
            <person name="Feng Y."/>
            <person name="Gong G."/>
            <person name="Vandamme P."/>
            <person name="Holcombe H.R."/>
            <person name="Paster B.J."/>
            <person name="Fox J.G."/>
        </authorList>
    </citation>
    <scope>NUCLEOTIDE SEQUENCE [LARGE SCALE GENOMIC DNA]</scope>
    <source>
        <strain evidence="4 5">MIT 97-6194</strain>
    </source>
</reference>
<dbReference type="EMBL" id="QBIU01000001">
    <property type="protein sequence ID" value="MWV68685.1"/>
    <property type="molecule type" value="Genomic_DNA"/>
</dbReference>
<dbReference type="Proteomes" id="UP000029714">
    <property type="component" value="Unassembled WGS sequence"/>
</dbReference>
<accession>A0A347VR82</accession>
<dbReference type="STRING" id="1548018.LS64_02340"/>
<dbReference type="Proteomes" id="UP000477070">
    <property type="component" value="Unassembled WGS sequence"/>
</dbReference>
<dbReference type="RefSeq" id="WP_034570082.1">
    <property type="nucleotide sequence ID" value="NZ_JRMP02000001.1"/>
</dbReference>
<dbReference type="Pfam" id="PF15738">
    <property type="entry name" value="YafQ_toxin"/>
    <property type="match status" value="1"/>
</dbReference>
<dbReference type="GO" id="GO:0006415">
    <property type="term" value="P:translational termination"/>
    <property type="evidence" value="ECO:0007669"/>
    <property type="project" value="TreeGrafter"/>
</dbReference>
<dbReference type="AlphaFoldDB" id="A0A347VR82"/>
<keyword evidence="1" id="KW-1277">Toxin-antitoxin system</keyword>
<dbReference type="Gene3D" id="3.30.2310.20">
    <property type="entry name" value="RelE-like"/>
    <property type="match status" value="1"/>
</dbReference>
<proteinExistence type="predicted"/>
<dbReference type="InterPro" id="IPR004386">
    <property type="entry name" value="Toxin_YafQ-like"/>
</dbReference>
<reference evidence="4" key="3">
    <citation type="submission" date="2018-04" db="EMBL/GenBank/DDBJ databases">
        <authorList>
            <person name="Sheh A."/>
            <person name="Shen Z."/>
            <person name="Mannion A.J."/>
            <person name="Fox J.G."/>
        </authorList>
    </citation>
    <scope>NUCLEOTIDE SEQUENCE</scope>
    <source>
        <strain evidence="4">MIT 97-6194</strain>
    </source>
</reference>
<dbReference type="SUPFAM" id="SSF143011">
    <property type="entry name" value="RelE-like"/>
    <property type="match status" value="1"/>
</dbReference>
<keyword evidence="5" id="KW-1185">Reference proteome</keyword>
<dbReference type="OrthoDB" id="7030467at2"/>
<dbReference type="PIRSF" id="PIRSF006156">
    <property type="entry name" value="YafQ"/>
    <property type="match status" value="1"/>
</dbReference>
<name>A0A347VR82_9HELI</name>
<dbReference type="NCBIfam" id="TIGR02385">
    <property type="entry name" value="RelE_StbE"/>
    <property type="match status" value="1"/>
</dbReference>
<evidence type="ECO:0000256" key="1">
    <source>
        <dbReference type="ARBA" id="ARBA00022649"/>
    </source>
</evidence>
<organism evidence="4 5">
    <name type="scientific">Helicobacter saguini</name>
    <dbReference type="NCBI Taxonomy" id="1548018"/>
    <lineage>
        <taxon>Bacteria</taxon>
        <taxon>Pseudomonadati</taxon>
        <taxon>Campylobacterota</taxon>
        <taxon>Epsilonproteobacteria</taxon>
        <taxon>Campylobacterales</taxon>
        <taxon>Helicobacteraceae</taxon>
        <taxon>Helicobacter</taxon>
    </lineage>
</organism>
<dbReference type="EMBL" id="JRMP02000001">
    <property type="protein sequence ID" value="TLD95796.1"/>
    <property type="molecule type" value="Genomic_DNA"/>
</dbReference>
<dbReference type="InterPro" id="IPR007712">
    <property type="entry name" value="RelE/ParE_toxin"/>
</dbReference>
<dbReference type="PANTHER" id="PTHR40588">
    <property type="entry name" value="MRNA INTERFERASE TOXIN YAFQ"/>
    <property type="match status" value="1"/>
</dbReference>
<evidence type="ECO:0000313" key="3">
    <source>
        <dbReference type="EMBL" id="MWV68685.1"/>
    </source>
</evidence>
<comment type="caution">
    <text evidence="4">The sequence shown here is derived from an EMBL/GenBank/DDBJ whole genome shotgun (WGS) entry which is preliminary data.</text>
</comment>
<evidence type="ECO:0000313" key="6">
    <source>
        <dbReference type="Proteomes" id="UP000477070"/>
    </source>
</evidence>
<reference evidence="4 5" key="1">
    <citation type="journal article" date="2014" name="Genome Announc.">
        <title>Draft genome sequences of eight enterohepatic helicobacter species isolated from both laboratory and wild rodents.</title>
        <authorList>
            <person name="Sheh A."/>
            <person name="Shen Z."/>
            <person name="Fox J.G."/>
        </authorList>
    </citation>
    <scope>NUCLEOTIDE SEQUENCE [LARGE SCALE GENOMIC DNA]</scope>
    <source>
        <strain evidence="4 5">MIT 97-6194</strain>
    </source>
</reference>
<dbReference type="PANTHER" id="PTHR40588:SF1">
    <property type="entry name" value="MRNA INTERFERASE TOXIN YAFQ"/>
    <property type="match status" value="1"/>
</dbReference>
<evidence type="ECO:0000313" key="5">
    <source>
        <dbReference type="Proteomes" id="UP000029714"/>
    </source>
</evidence>
<evidence type="ECO:0000256" key="2">
    <source>
        <dbReference type="PIRSR" id="PIRSR006156-1"/>
    </source>
</evidence>
<dbReference type="GO" id="GO:0006402">
    <property type="term" value="P:mRNA catabolic process"/>
    <property type="evidence" value="ECO:0007669"/>
    <property type="project" value="TreeGrafter"/>
</dbReference>
<protein>
    <submittedName>
        <fullName evidence="4">Type II toxin-antitoxin system YafQ family toxin</fullName>
    </submittedName>
    <submittedName>
        <fullName evidence="3">Type II toxin-antitoxin system mRNA interferase toxin, RelE/StbE family</fullName>
    </submittedName>
</protein>
<feature type="active site" description="Proton donor" evidence="2">
    <location>
        <position position="83"/>
    </location>
</feature>
<reference evidence="3 6" key="4">
    <citation type="submission" date="2019-12" db="EMBL/GenBank/DDBJ databases">
        <title>Multi-Generational Helicobacter saguini Isolates.</title>
        <authorList>
            <person name="Mannion A."/>
            <person name="Shen Z."/>
            <person name="Fox J.G."/>
        </authorList>
    </citation>
    <scope>NUCLEOTIDE SEQUENCE [LARGE SCALE GENOMIC DNA]</scope>
    <source>
        <strain evidence="3">16-048</strain>
        <strain evidence="6">16-048 (F4)</strain>
    </source>
</reference>
<gene>
    <name evidence="3" type="ORF">DCO61_01205</name>
    <name evidence="4" type="ORF">LS64_000010</name>
</gene>
<evidence type="ECO:0000313" key="4">
    <source>
        <dbReference type="EMBL" id="TLD95796.1"/>
    </source>
</evidence>
<dbReference type="InterPro" id="IPR035093">
    <property type="entry name" value="RelE/ParE_toxin_dom_sf"/>
</dbReference>